<name>A0A8X6IN93_TRICU</name>
<proteinExistence type="predicted"/>
<feature type="region of interest" description="Disordered" evidence="1">
    <location>
        <begin position="25"/>
        <end position="81"/>
    </location>
</feature>
<sequence length="81" mass="8995">MMTSKELKQKIIGFVICGRKSRIGGCSRGQLREKGPPPHVPSISAICRHDPERGDSHHPGPVCPKKNTTSRVKTISRHKKE</sequence>
<gene>
    <name evidence="2" type="ORF">TNCT_673561</name>
</gene>
<dbReference type="Proteomes" id="UP000887116">
    <property type="component" value="Unassembled WGS sequence"/>
</dbReference>
<dbReference type="EMBL" id="BMAO01006365">
    <property type="protein sequence ID" value="GFR07965.1"/>
    <property type="molecule type" value="Genomic_DNA"/>
</dbReference>
<evidence type="ECO:0000313" key="3">
    <source>
        <dbReference type="Proteomes" id="UP000887116"/>
    </source>
</evidence>
<comment type="caution">
    <text evidence="2">The sequence shown here is derived from an EMBL/GenBank/DDBJ whole genome shotgun (WGS) entry which is preliminary data.</text>
</comment>
<evidence type="ECO:0000256" key="1">
    <source>
        <dbReference type="SAM" id="MobiDB-lite"/>
    </source>
</evidence>
<dbReference type="AlphaFoldDB" id="A0A8X6IN93"/>
<reference evidence="2" key="1">
    <citation type="submission" date="2020-07" db="EMBL/GenBank/DDBJ databases">
        <title>Multicomponent nature underlies the extraordinary mechanical properties of spider dragline silk.</title>
        <authorList>
            <person name="Kono N."/>
            <person name="Nakamura H."/>
            <person name="Mori M."/>
            <person name="Yoshida Y."/>
            <person name="Ohtoshi R."/>
            <person name="Malay A.D."/>
            <person name="Moran D.A.P."/>
            <person name="Tomita M."/>
            <person name="Numata K."/>
            <person name="Arakawa K."/>
        </authorList>
    </citation>
    <scope>NUCLEOTIDE SEQUENCE</scope>
</reference>
<keyword evidence="3" id="KW-1185">Reference proteome</keyword>
<accession>A0A8X6IN93</accession>
<organism evidence="2 3">
    <name type="scientific">Trichonephila clavata</name>
    <name type="common">Joro spider</name>
    <name type="synonym">Nephila clavata</name>
    <dbReference type="NCBI Taxonomy" id="2740835"/>
    <lineage>
        <taxon>Eukaryota</taxon>
        <taxon>Metazoa</taxon>
        <taxon>Ecdysozoa</taxon>
        <taxon>Arthropoda</taxon>
        <taxon>Chelicerata</taxon>
        <taxon>Arachnida</taxon>
        <taxon>Araneae</taxon>
        <taxon>Araneomorphae</taxon>
        <taxon>Entelegynae</taxon>
        <taxon>Araneoidea</taxon>
        <taxon>Nephilidae</taxon>
        <taxon>Trichonephila</taxon>
    </lineage>
</organism>
<protein>
    <submittedName>
        <fullName evidence="2">Uncharacterized protein</fullName>
    </submittedName>
</protein>
<feature type="compositionally biased region" description="Basic and acidic residues" evidence="1">
    <location>
        <begin position="47"/>
        <end position="58"/>
    </location>
</feature>
<evidence type="ECO:0000313" key="2">
    <source>
        <dbReference type="EMBL" id="GFR07965.1"/>
    </source>
</evidence>